<dbReference type="Pfam" id="PF16653">
    <property type="entry name" value="Sacchrp_dh_C"/>
    <property type="match status" value="1"/>
</dbReference>
<evidence type="ECO:0000313" key="6">
    <source>
        <dbReference type="Proteomes" id="UP000023152"/>
    </source>
</evidence>
<keyword evidence="2" id="KW-0812">Transmembrane</keyword>
<evidence type="ECO:0000256" key="2">
    <source>
        <dbReference type="SAM" id="Phobius"/>
    </source>
</evidence>
<dbReference type="Proteomes" id="UP000023152">
    <property type="component" value="Unassembled WGS sequence"/>
</dbReference>
<keyword evidence="2" id="KW-1133">Transmembrane helix</keyword>
<protein>
    <submittedName>
        <fullName evidence="5">Saccharopine dehydrogenase</fullName>
    </submittedName>
</protein>
<dbReference type="GO" id="GO:0004753">
    <property type="term" value="F:saccharopine dehydrogenase activity"/>
    <property type="evidence" value="ECO:0007669"/>
    <property type="project" value="TreeGrafter"/>
</dbReference>
<organism evidence="5 6">
    <name type="scientific">Reticulomyxa filosa</name>
    <dbReference type="NCBI Taxonomy" id="46433"/>
    <lineage>
        <taxon>Eukaryota</taxon>
        <taxon>Sar</taxon>
        <taxon>Rhizaria</taxon>
        <taxon>Retaria</taxon>
        <taxon>Foraminifera</taxon>
        <taxon>Monothalamids</taxon>
        <taxon>Reticulomyxidae</taxon>
        <taxon>Reticulomyxa</taxon>
    </lineage>
</organism>
<sequence>MAAKKIAQHPFSQAVELDVTKEQDVSKLVRDHDLVVSLLPATMHMPIAKLCIEHKKDLVTASYVSPAMRELEKSIKEANLTFVNEVGLDPGLDHMSALKIIREVFIYLFLFQICFLCVSHSKYRTLFTKFEGMAIANNAYIILLCIVEIPGDELLLNAQPLQPNPFPAFALEVLPNRNSLQYLDEYGIPHVHSMFRGTLRYKGFSKCMAGFRCLGLLSERDFKNEPKESWVLLLLLFSCLSTDSGQYLGRLLNGKTSTSNDTLGIYRRVEDHIKQHGTKMLWDKKQVVDFIESAQWLGLFGSEELSNVYSTPLQAFCSLLQEKLAFGPDERDMVLMYHRIISETADKKTKAYESSLVCYGNHEYSAMARTVGFPVGVVSQMLLNGMFEVCFVLVVVLSSTVTHINRFFLIDGKLSGKLKNAVGLVSGHHPLIGEQVLNEGTELGITFNEKENLDVFAETRKVLEGK</sequence>
<dbReference type="SUPFAM" id="SSF51735">
    <property type="entry name" value="NAD(P)-binding Rossmann-fold domains"/>
    <property type="match status" value="1"/>
</dbReference>
<evidence type="ECO:0000313" key="5">
    <source>
        <dbReference type="EMBL" id="ETO26987.1"/>
    </source>
</evidence>
<dbReference type="Gene3D" id="3.30.360.10">
    <property type="entry name" value="Dihydrodipicolinate Reductase, domain 2"/>
    <property type="match status" value="1"/>
</dbReference>
<comment type="caution">
    <text evidence="5">The sequence shown here is derived from an EMBL/GenBank/DDBJ whole genome shotgun (WGS) entry which is preliminary data.</text>
</comment>
<evidence type="ECO:0000259" key="4">
    <source>
        <dbReference type="Pfam" id="PF16653"/>
    </source>
</evidence>
<reference evidence="5 6" key="1">
    <citation type="journal article" date="2013" name="Curr. Biol.">
        <title>The Genome of the Foraminiferan Reticulomyxa filosa.</title>
        <authorList>
            <person name="Glockner G."/>
            <person name="Hulsmann N."/>
            <person name="Schleicher M."/>
            <person name="Noegel A.A."/>
            <person name="Eichinger L."/>
            <person name="Gallinger C."/>
            <person name="Pawlowski J."/>
            <person name="Sierra R."/>
            <person name="Euteneuer U."/>
            <person name="Pillet L."/>
            <person name="Moustafa A."/>
            <person name="Platzer M."/>
            <person name="Groth M."/>
            <person name="Szafranski K."/>
            <person name="Schliwa M."/>
        </authorList>
    </citation>
    <scope>NUCLEOTIDE SEQUENCE [LARGE SCALE GENOMIC DNA]</scope>
</reference>
<accession>X6NNN6</accession>
<dbReference type="Pfam" id="PF03435">
    <property type="entry name" value="Sacchrp_dh_NADP"/>
    <property type="match status" value="1"/>
</dbReference>
<feature type="transmembrane region" description="Helical" evidence="2">
    <location>
        <begin position="104"/>
        <end position="123"/>
    </location>
</feature>
<evidence type="ECO:0000256" key="1">
    <source>
        <dbReference type="ARBA" id="ARBA00023002"/>
    </source>
</evidence>
<dbReference type="EMBL" id="ASPP01007530">
    <property type="protein sequence ID" value="ETO26987.1"/>
    <property type="molecule type" value="Genomic_DNA"/>
</dbReference>
<dbReference type="InterPro" id="IPR005097">
    <property type="entry name" value="Sacchrp_dh_NADP-bd"/>
</dbReference>
<name>X6NNN6_RETFI</name>
<feature type="domain" description="Saccharopine dehydrogenase NADP binding" evidence="3">
    <location>
        <begin position="8"/>
        <end position="83"/>
    </location>
</feature>
<feature type="domain" description="Saccharopine dehydrogenase-like C-terminal" evidence="4">
    <location>
        <begin position="146"/>
        <end position="386"/>
    </location>
</feature>
<keyword evidence="6" id="KW-1185">Reference proteome</keyword>
<dbReference type="GO" id="GO:0019878">
    <property type="term" value="P:lysine biosynthetic process via aminoadipic acid"/>
    <property type="evidence" value="ECO:0007669"/>
    <property type="project" value="TreeGrafter"/>
</dbReference>
<dbReference type="OrthoDB" id="10059875at2759"/>
<gene>
    <name evidence="5" type="ORF">RFI_10147</name>
</gene>
<dbReference type="AlphaFoldDB" id="X6NNN6"/>
<dbReference type="GO" id="GO:0005737">
    <property type="term" value="C:cytoplasm"/>
    <property type="evidence" value="ECO:0007669"/>
    <property type="project" value="TreeGrafter"/>
</dbReference>
<dbReference type="InterPro" id="IPR036291">
    <property type="entry name" value="NAD(P)-bd_dom_sf"/>
</dbReference>
<dbReference type="PANTHER" id="PTHR11133">
    <property type="entry name" value="SACCHAROPINE DEHYDROGENASE"/>
    <property type="match status" value="1"/>
</dbReference>
<dbReference type="OMA" id="YISPALW"/>
<dbReference type="Gene3D" id="1.10.1870.10">
    <property type="entry name" value="Domain 3, Saccharopine reductase"/>
    <property type="match status" value="1"/>
</dbReference>
<evidence type="ECO:0000259" key="3">
    <source>
        <dbReference type="Pfam" id="PF03435"/>
    </source>
</evidence>
<dbReference type="InterPro" id="IPR032095">
    <property type="entry name" value="Sacchrp_dh-like_C"/>
</dbReference>
<dbReference type="Gene3D" id="3.40.50.720">
    <property type="entry name" value="NAD(P)-binding Rossmann-like Domain"/>
    <property type="match status" value="1"/>
</dbReference>
<dbReference type="InterPro" id="IPR051168">
    <property type="entry name" value="AASS"/>
</dbReference>
<keyword evidence="1" id="KW-0560">Oxidoreductase</keyword>
<dbReference type="PANTHER" id="PTHR11133:SF22">
    <property type="entry name" value="ALPHA-AMINOADIPIC SEMIALDEHYDE SYNTHASE, MITOCHONDRIAL"/>
    <property type="match status" value="1"/>
</dbReference>
<proteinExistence type="predicted"/>
<keyword evidence="2" id="KW-0472">Membrane</keyword>
<dbReference type="SUPFAM" id="SSF55347">
    <property type="entry name" value="Glyceraldehyde-3-phosphate dehydrogenase-like, C-terminal domain"/>
    <property type="match status" value="1"/>
</dbReference>